<dbReference type="GO" id="GO:0007234">
    <property type="term" value="P:osmosensory signaling via phosphorelay pathway"/>
    <property type="evidence" value="ECO:0007669"/>
    <property type="project" value="TreeGrafter"/>
</dbReference>
<evidence type="ECO:0000313" key="10">
    <source>
        <dbReference type="Proteomes" id="UP000622317"/>
    </source>
</evidence>
<dbReference type="InterPro" id="IPR036890">
    <property type="entry name" value="HATPase_C_sf"/>
</dbReference>
<dbReference type="SUPFAM" id="SSF47384">
    <property type="entry name" value="Homodimeric domain of signal transducing histidine kinase"/>
    <property type="match status" value="1"/>
</dbReference>
<dbReference type="PRINTS" id="PR00344">
    <property type="entry name" value="BCTRLSENSOR"/>
</dbReference>
<dbReference type="SMART" id="SM00388">
    <property type="entry name" value="HisKA"/>
    <property type="match status" value="1"/>
</dbReference>
<dbReference type="SMART" id="SM00448">
    <property type="entry name" value="REC"/>
    <property type="match status" value="1"/>
</dbReference>
<dbReference type="SUPFAM" id="SSF52172">
    <property type="entry name" value="CheY-like"/>
    <property type="match status" value="1"/>
</dbReference>
<dbReference type="InterPro" id="IPR050351">
    <property type="entry name" value="BphY/WalK/GraS-like"/>
</dbReference>
<dbReference type="GO" id="GO:0030295">
    <property type="term" value="F:protein kinase activator activity"/>
    <property type="evidence" value="ECO:0007669"/>
    <property type="project" value="TreeGrafter"/>
</dbReference>
<reference evidence="9" key="1">
    <citation type="submission" date="2020-09" db="EMBL/GenBank/DDBJ databases">
        <title>Pelagicoccus enzymogenes sp. nov. with an EPS production, isolated from marine sediment.</title>
        <authorList>
            <person name="Feng X."/>
        </authorList>
    </citation>
    <scope>NUCLEOTIDE SEQUENCE</scope>
    <source>
        <strain evidence="9">NFK12</strain>
    </source>
</reference>
<dbReference type="Pfam" id="PF02518">
    <property type="entry name" value="HATPase_c"/>
    <property type="match status" value="1"/>
</dbReference>
<feature type="domain" description="Response regulatory" evidence="8">
    <location>
        <begin position="18"/>
        <end position="133"/>
    </location>
</feature>
<evidence type="ECO:0000256" key="6">
    <source>
        <dbReference type="PROSITE-ProRule" id="PRU00169"/>
    </source>
</evidence>
<dbReference type="PROSITE" id="PS50110">
    <property type="entry name" value="RESPONSE_REGULATORY"/>
    <property type="match status" value="1"/>
</dbReference>
<dbReference type="InterPro" id="IPR036097">
    <property type="entry name" value="HisK_dim/P_sf"/>
</dbReference>
<evidence type="ECO:0000256" key="4">
    <source>
        <dbReference type="ARBA" id="ARBA00022679"/>
    </source>
</evidence>
<evidence type="ECO:0000259" key="8">
    <source>
        <dbReference type="PROSITE" id="PS50110"/>
    </source>
</evidence>
<dbReference type="InterPro" id="IPR005467">
    <property type="entry name" value="His_kinase_dom"/>
</dbReference>
<dbReference type="Gene3D" id="3.40.50.2300">
    <property type="match status" value="1"/>
</dbReference>
<dbReference type="EC" id="2.7.13.3" evidence="2"/>
<evidence type="ECO:0000313" key="9">
    <source>
        <dbReference type="EMBL" id="MBD5780112.1"/>
    </source>
</evidence>
<dbReference type="InterPro" id="IPR003661">
    <property type="entry name" value="HisK_dim/P_dom"/>
</dbReference>
<dbReference type="PROSITE" id="PS50109">
    <property type="entry name" value="HIS_KIN"/>
    <property type="match status" value="1"/>
</dbReference>
<dbReference type="FunFam" id="3.30.565.10:FF:000006">
    <property type="entry name" value="Sensor histidine kinase WalK"/>
    <property type="match status" value="1"/>
</dbReference>
<keyword evidence="5" id="KW-0418">Kinase</keyword>
<keyword evidence="10" id="KW-1185">Reference proteome</keyword>
<dbReference type="Gene3D" id="1.10.287.130">
    <property type="match status" value="1"/>
</dbReference>
<dbReference type="Proteomes" id="UP000622317">
    <property type="component" value="Unassembled WGS sequence"/>
</dbReference>
<evidence type="ECO:0000256" key="3">
    <source>
        <dbReference type="ARBA" id="ARBA00022553"/>
    </source>
</evidence>
<feature type="domain" description="Histidine kinase" evidence="7">
    <location>
        <begin position="156"/>
        <end position="369"/>
    </location>
</feature>
<dbReference type="RefSeq" id="WP_191617228.1">
    <property type="nucleotide sequence ID" value="NZ_JACYFG010000032.1"/>
</dbReference>
<dbReference type="Pfam" id="PF00512">
    <property type="entry name" value="HisKA"/>
    <property type="match status" value="1"/>
</dbReference>
<name>A0A927F896_9BACT</name>
<dbReference type="SUPFAM" id="SSF55874">
    <property type="entry name" value="ATPase domain of HSP90 chaperone/DNA topoisomerase II/histidine kinase"/>
    <property type="match status" value="1"/>
</dbReference>
<dbReference type="InterPro" id="IPR011006">
    <property type="entry name" value="CheY-like_superfamily"/>
</dbReference>
<evidence type="ECO:0000256" key="5">
    <source>
        <dbReference type="ARBA" id="ARBA00022777"/>
    </source>
</evidence>
<organism evidence="9 10">
    <name type="scientific">Pelagicoccus enzymogenes</name>
    <dbReference type="NCBI Taxonomy" id="2773457"/>
    <lineage>
        <taxon>Bacteria</taxon>
        <taxon>Pseudomonadati</taxon>
        <taxon>Verrucomicrobiota</taxon>
        <taxon>Opitutia</taxon>
        <taxon>Puniceicoccales</taxon>
        <taxon>Pelagicoccaceae</taxon>
        <taxon>Pelagicoccus</taxon>
    </lineage>
</organism>
<sequence length="369" mass="40403">MPDTIKAPRARRSASKIELLLVEDNDDHAELFVLSARSFSEANITRATNLTDALRIAKSQPVNLAILDLGLPETVGLDTLSLFLQNCPSLPIVVLTAISDLNLGEEALKLGAMDFLSKEEITPRTLLRSIRYAMERWAQKCKLEDSLADLQYFGSMAAHDLVSPLDAIQGFAQLIELELSKGKITTEAWECLDLLRSSAKRSINLVRDLQKLSSLGRKAIVKEKLDPNSLVEDVCATLRETIKETKGTVEAMDMSPIRGDAGLVCHVLQNLIGNGLKYSRDGVPPVVKISSSQEDGLTVICVEDNGIGIDEDHSTRIFLPFERLASSKGTKGSGLGLSICKKIVEAHDGEIWIESSLDQGSRFFFHLGC</sequence>
<evidence type="ECO:0000256" key="2">
    <source>
        <dbReference type="ARBA" id="ARBA00012438"/>
    </source>
</evidence>
<dbReference type="InterPro" id="IPR004358">
    <property type="entry name" value="Sig_transdc_His_kin-like_C"/>
</dbReference>
<comment type="catalytic activity">
    <reaction evidence="1">
        <text>ATP + protein L-histidine = ADP + protein N-phospho-L-histidine.</text>
        <dbReference type="EC" id="2.7.13.3"/>
    </reaction>
</comment>
<proteinExistence type="predicted"/>
<dbReference type="Pfam" id="PF00072">
    <property type="entry name" value="Response_reg"/>
    <property type="match status" value="1"/>
</dbReference>
<dbReference type="CDD" id="cd00156">
    <property type="entry name" value="REC"/>
    <property type="match status" value="1"/>
</dbReference>
<dbReference type="EMBL" id="JACYFG010000032">
    <property type="protein sequence ID" value="MBD5780112.1"/>
    <property type="molecule type" value="Genomic_DNA"/>
</dbReference>
<dbReference type="GO" id="GO:0000155">
    <property type="term" value="F:phosphorelay sensor kinase activity"/>
    <property type="evidence" value="ECO:0007669"/>
    <property type="project" value="InterPro"/>
</dbReference>
<dbReference type="InterPro" id="IPR001789">
    <property type="entry name" value="Sig_transdc_resp-reg_receiver"/>
</dbReference>
<dbReference type="GO" id="GO:0000156">
    <property type="term" value="F:phosphorelay response regulator activity"/>
    <property type="evidence" value="ECO:0007669"/>
    <property type="project" value="TreeGrafter"/>
</dbReference>
<protein>
    <recommendedName>
        <fullName evidence="2">histidine kinase</fullName>
        <ecNumber evidence="2">2.7.13.3</ecNumber>
    </recommendedName>
</protein>
<accession>A0A927F896</accession>
<feature type="modified residue" description="4-aspartylphosphate" evidence="6">
    <location>
        <position position="68"/>
    </location>
</feature>
<dbReference type="PANTHER" id="PTHR42878">
    <property type="entry name" value="TWO-COMPONENT HISTIDINE KINASE"/>
    <property type="match status" value="1"/>
</dbReference>
<dbReference type="AlphaFoldDB" id="A0A927F896"/>
<dbReference type="CDD" id="cd00082">
    <property type="entry name" value="HisKA"/>
    <property type="match status" value="1"/>
</dbReference>
<dbReference type="Gene3D" id="3.30.565.10">
    <property type="entry name" value="Histidine kinase-like ATPase, C-terminal domain"/>
    <property type="match status" value="1"/>
</dbReference>
<dbReference type="InterPro" id="IPR003594">
    <property type="entry name" value="HATPase_dom"/>
</dbReference>
<evidence type="ECO:0000259" key="7">
    <source>
        <dbReference type="PROSITE" id="PS50109"/>
    </source>
</evidence>
<keyword evidence="3 6" id="KW-0597">Phosphoprotein</keyword>
<evidence type="ECO:0000256" key="1">
    <source>
        <dbReference type="ARBA" id="ARBA00000085"/>
    </source>
</evidence>
<keyword evidence="4" id="KW-0808">Transferase</keyword>
<comment type="caution">
    <text evidence="9">The sequence shown here is derived from an EMBL/GenBank/DDBJ whole genome shotgun (WGS) entry which is preliminary data.</text>
</comment>
<gene>
    <name evidence="9" type="ORF">IEN85_11475</name>
</gene>
<dbReference type="PANTHER" id="PTHR42878:SF15">
    <property type="entry name" value="BACTERIOPHYTOCHROME"/>
    <property type="match status" value="1"/>
</dbReference>
<dbReference type="SMART" id="SM00387">
    <property type="entry name" value="HATPase_c"/>
    <property type="match status" value="1"/>
</dbReference>